<proteinExistence type="predicted"/>
<accession>A0A2J6QYP0</accession>
<dbReference type="InterPro" id="IPR011008">
    <property type="entry name" value="Dimeric_a/b-barrel"/>
</dbReference>
<dbReference type="EMBL" id="KZ613963">
    <property type="protein sequence ID" value="PMD31351.1"/>
    <property type="molecule type" value="Genomic_DNA"/>
</dbReference>
<gene>
    <name evidence="1" type="ORF">L207DRAFT_641072</name>
</gene>
<name>A0A2J6QYP0_HYAVF</name>
<organism evidence="1 2">
    <name type="scientific">Hyaloscypha variabilis (strain UAMH 11265 / GT02V1 / F)</name>
    <name type="common">Meliniomyces variabilis</name>
    <dbReference type="NCBI Taxonomy" id="1149755"/>
    <lineage>
        <taxon>Eukaryota</taxon>
        <taxon>Fungi</taxon>
        <taxon>Dikarya</taxon>
        <taxon>Ascomycota</taxon>
        <taxon>Pezizomycotina</taxon>
        <taxon>Leotiomycetes</taxon>
        <taxon>Helotiales</taxon>
        <taxon>Hyaloscyphaceae</taxon>
        <taxon>Hyaloscypha</taxon>
        <taxon>Hyaloscypha variabilis</taxon>
    </lineage>
</organism>
<evidence type="ECO:0000313" key="2">
    <source>
        <dbReference type="Proteomes" id="UP000235786"/>
    </source>
</evidence>
<sequence length="124" mass="14334">MTSIIPTPKVSCILQIKIVVSPENRETWLVLFKECFDHVVSEPEYAYFILGEEEPGVFRWTEAWTKDKEWIINGTGPDEEPYYEPYLKATAPLVIGSETKVEFFTPLEEMTMIKVDLLSFPPEV</sequence>
<dbReference type="SUPFAM" id="SSF54909">
    <property type="entry name" value="Dimeric alpha+beta barrel"/>
    <property type="match status" value="1"/>
</dbReference>
<dbReference type="Proteomes" id="UP000235786">
    <property type="component" value="Unassembled WGS sequence"/>
</dbReference>
<protein>
    <recommendedName>
        <fullName evidence="3">ABM domain-containing protein</fullName>
    </recommendedName>
</protein>
<dbReference type="OrthoDB" id="4126315at2759"/>
<keyword evidence="2" id="KW-1185">Reference proteome</keyword>
<evidence type="ECO:0000313" key="1">
    <source>
        <dbReference type="EMBL" id="PMD31351.1"/>
    </source>
</evidence>
<dbReference type="AlphaFoldDB" id="A0A2J6QYP0"/>
<evidence type="ECO:0008006" key="3">
    <source>
        <dbReference type="Google" id="ProtNLM"/>
    </source>
</evidence>
<reference evidence="1 2" key="1">
    <citation type="submission" date="2016-04" db="EMBL/GenBank/DDBJ databases">
        <title>A degradative enzymes factory behind the ericoid mycorrhizal symbiosis.</title>
        <authorList>
            <consortium name="DOE Joint Genome Institute"/>
            <person name="Martino E."/>
            <person name="Morin E."/>
            <person name="Grelet G."/>
            <person name="Kuo A."/>
            <person name="Kohler A."/>
            <person name="Daghino S."/>
            <person name="Barry K."/>
            <person name="Choi C."/>
            <person name="Cichocki N."/>
            <person name="Clum A."/>
            <person name="Copeland A."/>
            <person name="Hainaut M."/>
            <person name="Haridas S."/>
            <person name="Labutti K."/>
            <person name="Lindquist E."/>
            <person name="Lipzen A."/>
            <person name="Khouja H.-R."/>
            <person name="Murat C."/>
            <person name="Ohm R."/>
            <person name="Olson A."/>
            <person name="Spatafora J."/>
            <person name="Veneault-Fourrey C."/>
            <person name="Henrissat B."/>
            <person name="Grigoriev I."/>
            <person name="Martin F."/>
            <person name="Perotto S."/>
        </authorList>
    </citation>
    <scope>NUCLEOTIDE SEQUENCE [LARGE SCALE GENOMIC DNA]</scope>
    <source>
        <strain evidence="1 2">F</strain>
    </source>
</reference>